<evidence type="ECO:0000256" key="1">
    <source>
        <dbReference type="ARBA" id="ARBA00001541"/>
    </source>
</evidence>
<dbReference type="OrthoDB" id="9816309at2"/>
<dbReference type="KEGG" id="blq:L21SP5_03116"/>
<dbReference type="SUPFAM" id="SSF47757">
    <property type="entry name" value="Chemotaxis receptor methyltransferase CheR, N-terminal domain"/>
    <property type="match status" value="1"/>
</dbReference>
<dbReference type="InterPro" id="IPR000780">
    <property type="entry name" value="CheR_MeTrfase"/>
</dbReference>
<dbReference type="PIRSF" id="PIRSF000410">
    <property type="entry name" value="CheR"/>
    <property type="match status" value="1"/>
</dbReference>
<protein>
    <recommendedName>
        <fullName evidence="2">protein-glutamate O-methyltransferase</fullName>
        <ecNumber evidence="2">2.1.1.80</ecNumber>
    </recommendedName>
</protein>
<comment type="catalytic activity">
    <reaction evidence="1">
        <text>L-glutamyl-[protein] + S-adenosyl-L-methionine = [protein]-L-glutamate 5-O-methyl ester + S-adenosyl-L-homocysteine</text>
        <dbReference type="Rhea" id="RHEA:24452"/>
        <dbReference type="Rhea" id="RHEA-COMP:10208"/>
        <dbReference type="Rhea" id="RHEA-COMP:10311"/>
        <dbReference type="ChEBI" id="CHEBI:29973"/>
        <dbReference type="ChEBI" id="CHEBI:57856"/>
        <dbReference type="ChEBI" id="CHEBI:59789"/>
        <dbReference type="ChEBI" id="CHEBI:82795"/>
        <dbReference type="EC" id="2.1.1.80"/>
    </reaction>
</comment>
<dbReference type="AlphaFoldDB" id="A0A0S2I3E7"/>
<dbReference type="SMART" id="SM00138">
    <property type="entry name" value="MeTrc"/>
    <property type="match status" value="1"/>
</dbReference>
<accession>A0A0S2I3E7</accession>
<dbReference type="Proteomes" id="UP000064893">
    <property type="component" value="Chromosome"/>
</dbReference>
<dbReference type="InterPro" id="IPR022642">
    <property type="entry name" value="CheR_C"/>
</dbReference>
<gene>
    <name evidence="7" type="primary">cheR_3</name>
    <name evidence="7" type="ORF">L21SP5_03116</name>
</gene>
<sequence length="282" mass="32992">MTETNTSFNNIELKAKEFERLSHYIFSNYGIKMPPAKKVMLQSRLQKRLRHLNINNFPAYIDFVFSKQGEKEIVHMMDVVSTNKTDFFREPTHFEFMHETILPEITQKGLNEFKIWSAGSSSGEEAYTIAMVIEEYITQNRHINYNITGSDISTDMLQKAINGIYKLEKSMTIPESMKKKYLLKSKDPQKKLIRIKPNLRSKVSFFRLNLMDTSYKAPNNFDVIFCRNTLIYFERDTQEAVINRLCNHLKPNGYFILGHSESITNMDVPLTNIKPTIFRKTS</sequence>
<dbReference type="InterPro" id="IPR036804">
    <property type="entry name" value="CheR_N_sf"/>
</dbReference>
<dbReference type="PROSITE" id="PS50123">
    <property type="entry name" value="CHER"/>
    <property type="match status" value="1"/>
</dbReference>
<reference evidence="7 8" key="1">
    <citation type="submission" date="2015-11" db="EMBL/GenBank/DDBJ databases">
        <title>Description and complete genome sequence of a novel strain predominating in hypersaline microbial mats and representing a new family of the Bacteriodetes phylum.</title>
        <authorList>
            <person name="Spring S."/>
            <person name="Bunk B."/>
            <person name="Sproer C."/>
            <person name="Klenk H.-P."/>
        </authorList>
    </citation>
    <scope>NUCLEOTIDE SEQUENCE [LARGE SCALE GENOMIC DNA]</scope>
    <source>
        <strain evidence="7 8">L21-Spi-D4</strain>
    </source>
</reference>
<evidence type="ECO:0000313" key="8">
    <source>
        <dbReference type="Proteomes" id="UP000064893"/>
    </source>
</evidence>
<keyword evidence="5" id="KW-0949">S-adenosyl-L-methionine</keyword>
<dbReference type="InterPro" id="IPR022641">
    <property type="entry name" value="CheR_N"/>
</dbReference>
<dbReference type="EMBL" id="CP013118">
    <property type="protein sequence ID" value="ALO16731.1"/>
    <property type="molecule type" value="Genomic_DNA"/>
</dbReference>
<keyword evidence="4 7" id="KW-0808">Transferase</keyword>
<dbReference type="GO" id="GO:0032259">
    <property type="term" value="P:methylation"/>
    <property type="evidence" value="ECO:0007669"/>
    <property type="project" value="UniProtKB-KW"/>
</dbReference>
<evidence type="ECO:0000256" key="3">
    <source>
        <dbReference type="ARBA" id="ARBA00022603"/>
    </source>
</evidence>
<dbReference type="InterPro" id="IPR050903">
    <property type="entry name" value="Bact_Chemotaxis_MeTrfase"/>
</dbReference>
<organism evidence="7 8">
    <name type="scientific">Salinivirga cyanobacteriivorans</name>
    <dbReference type="NCBI Taxonomy" id="1307839"/>
    <lineage>
        <taxon>Bacteria</taxon>
        <taxon>Pseudomonadati</taxon>
        <taxon>Bacteroidota</taxon>
        <taxon>Bacteroidia</taxon>
        <taxon>Bacteroidales</taxon>
        <taxon>Salinivirgaceae</taxon>
        <taxon>Salinivirga</taxon>
    </lineage>
</organism>
<name>A0A0S2I3E7_9BACT</name>
<evidence type="ECO:0000256" key="4">
    <source>
        <dbReference type="ARBA" id="ARBA00022679"/>
    </source>
</evidence>
<dbReference type="STRING" id="1307839.L21SP5_03116"/>
<evidence type="ECO:0000256" key="2">
    <source>
        <dbReference type="ARBA" id="ARBA00012534"/>
    </source>
</evidence>
<dbReference type="PANTHER" id="PTHR24422">
    <property type="entry name" value="CHEMOTAXIS PROTEIN METHYLTRANSFERASE"/>
    <property type="match status" value="1"/>
</dbReference>
<dbReference type="Pfam" id="PF01739">
    <property type="entry name" value="CheR"/>
    <property type="match status" value="1"/>
</dbReference>
<proteinExistence type="predicted"/>
<dbReference type="SUPFAM" id="SSF53335">
    <property type="entry name" value="S-adenosyl-L-methionine-dependent methyltransferases"/>
    <property type="match status" value="1"/>
</dbReference>
<evidence type="ECO:0000259" key="6">
    <source>
        <dbReference type="PROSITE" id="PS50123"/>
    </source>
</evidence>
<keyword evidence="8" id="KW-1185">Reference proteome</keyword>
<keyword evidence="3 7" id="KW-0489">Methyltransferase</keyword>
<dbReference type="InterPro" id="IPR029063">
    <property type="entry name" value="SAM-dependent_MTases_sf"/>
</dbReference>
<feature type="domain" description="CheR-type methyltransferase" evidence="6">
    <location>
        <begin position="6"/>
        <end position="282"/>
    </location>
</feature>
<dbReference type="CDD" id="cd02440">
    <property type="entry name" value="AdoMet_MTases"/>
    <property type="match status" value="1"/>
</dbReference>
<evidence type="ECO:0000256" key="5">
    <source>
        <dbReference type="ARBA" id="ARBA00022691"/>
    </source>
</evidence>
<dbReference type="Gene3D" id="3.40.50.150">
    <property type="entry name" value="Vaccinia Virus protein VP39"/>
    <property type="match status" value="1"/>
</dbReference>
<dbReference type="PRINTS" id="PR00996">
    <property type="entry name" value="CHERMTFRASE"/>
</dbReference>
<dbReference type="EC" id="2.1.1.80" evidence="2"/>
<dbReference type="Pfam" id="PF03705">
    <property type="entry name" value="CheR_N"/>
    <property type="match status" value="1"/>
</dbReference>
<dbReference type="RefSeq" id="WP_057954080.1">
    <property type="nucleotide sequence ID" value="NZ_CP013118.1"/>
</dbReference>
<evidence type="ECO:0000313" key="7">
    <source>
        <dbReference type="EMBL" id="ALO16731.1"/>
    </source>
</evidence>
<dbReference type="InterPro" id="IPR026024">
    <property type="entry name" value="Chemotaxis_MeTrfase_CheR"/>
</dbReference>
<dbReference type="Gene3D" id="1.10.155.10">
    <property type="entry name" value="Chemotaxis receptor methyltransferase CheR, N-terminal domain"/>
    <property type="match status" value="1"/>
</dbReference>
<dbReference type="PANTHER" id="PTHR24422:SF26">
    <property type="entry name" value="CHEMOTAXIS PROTEIN METHYLTRANSFERASE"/>
    <property type="match status" value="1"/>
</dbReference>
<dbReference type="GO" id="GO:0008983">
    <property type="term" value="F:protein-glutamate O-methyltransferase activity"/>
    <property type="evidence" value="ECO:0007669"/>
    <property type="project" value="UniProtKB-EC"/>
</dbReference>
<dbReference type="PATRIC" id="fig|1307839.3.peg.3273"/>